<name>A0ABU6H8T1_9BACI</name>
<proteinExistence type="predicted"/>
<gene>
    <name evidence="1" type="ORF">P8828_21910</name>
</gene>
<dbReference type="Proteomes" id="UP001341297">
    <property type="component" value="Unassembled WGS sequence"/>
</dbReference>
<organism evidence="1 2">
    <name type="scientific">Bacillus glycinifermentans</name>
    <dbReference type="NCBI Taxonomy" id="1664069"/>
    <lineage>
        <taxon>Bacteria</taxon>
        <taxon>Bacillati</taxon>
        <taxon>Bacillota</taxon>
        <taxon>Bacilli</taxon>
        <taxon>Bacillales</taxon>
        <taxon>Bacillaceae</taxon>
        <taxon>Bacillus</taxon>
    </lineage>
</organism>
<dbReference type="GeneID" id="82854312"/>
<keyword evidence="2" id="KW-1185">Reference proteome</keyword>
<accession>A0ABU6H8T1</accession>
<dbReference type="EMBL" id="JARRTL010000031">
    <property type="protein sequence ID" value="MEC0487411.1"/>
    <property type="molecule type" value="Genomic_DNA"/>
</dbReference>
<dbReference type="RefSeq" id="WP_231947375.1">
    <property type="nucleotide sequence ID" value="NZ_CP035232.1"/>
</dbReference>
<protein>
    <submittedName>
        <fullName evidence="1">Uncharacterized protein</fullName>
    </submittedName>
</protein>
<evidence type="ECO:0000313" key="1">
    <source>
        <dbReference type="EMBL" id="MEC0487411.1"/>
    </source>
</evidence>
<reference evidence="1 2" key="1">
    <citation type="submission" date="2023-03" db="EMBL/GenBank/DDBJ databases">
        <title>Agriculturally important microbes genome sequencing.</title>
        <authorList>
            <person name="Dunlap C."/>
        </authorList>
    </citation>
    <scope>NUCLEOTIDE SEQUENCE [LARGE SCALE GENOMIC DNA]</scope>
    <source>
        <strain evidence="1 2">CBP-3203</strain>
    </source>
</reference>
<sequence>MKEIDQWERMARNAMFHRYALNEKRPKESKMFDARKAKRELERDITGDANNWRSSNVNELGSKAKAVQRFNDAIRAHFGKQL</sequence>
<evidence type="ECO:0000313" key="2">
    <source>
        <dbReference type="Proteomes" id="UP001341297"/>
    </source>
</evidence>
<comment type="caution">
    <text evidence="1">The sequence shown here is derived from an EMBL/GenBank/DDBJ whole genome shotgun (WGS) entry which is preliminary data.</text>
</comment>